<dbReference type="Gramene" id="ERN06051">
    <property type="protein sequence ID" value="ERN06051"/>
    <property type="gene ID" value="AMTR_s00142p00070800"/>
</dbReference>
<dbReference type="AlphaFoldDB" id="W1PEI7"/>
<keyword evidence="3" id="KW-1185">Reference proteome</keyword>
<reference evidence="3" key="1">
    <citation type="journal article" date="2013" name="Science">
        <title>The Amborella genome and the evolution of flowering plants.</title>
        <authorList>
            <consortium name="Amborella Genome Project"/>
        </authorList>
    </citation>
    <scope>NUCLEOTIDE SEQUENCE [LARGE SCALE GENOMIC DNA]</scope>
</reference>
<accession>W1PEI7</accession>
<dbReference type="HOGENOM" id="CLU_1818426_0_0_1"/>
<dbReference type="Proteomes" id="UP000017836">
    <property type="component" value="Unassembled WGS sequence"/>
</dbReference>
<evidence type="ECO:0000256" key="1">
    <source>
        <dbReference type="SAM" id="MobiDB-lite"/>
    </source>
</evidence>
<protein>
    <submittedName>
        <fullName evidence="2">Uncharacterized protein</fullName>
    </submittedName>
</protein>
<gene>
    <name evidence="2" type="ORF">AMTR_s00142p00070800</name>
</gene>
<evidence type="ECO:0000313" key="3">
    <source>
        <dbReference type="Proteomes" id="UP000017836"/>
    </source>
</evidence>
<proteinExistence type="predicted"/>
<dbReference type="EMBL" id="KI393933">
    <property type="protein sequence ID" value="ERN06051.1"/>
    <property type="molecule type" value="Genomic_DNA"/>
</dbReference>
<evidence type="ECO:0000313" key="2">
    <source>
        <dbReference type="EMBL" id="ERN06051.1"/>
    </source>
</evidence>
<feature type="region of interest" description="Disordered" evidence="1">
    <location>
        <begin position="84"/>
        <end position="142"/>
    </location>
</feature>
<name>W1PEI7_AMBTC</name>
<organism evidence="2 3">
    <name type="scientific">Amborella trichopoda</name>
    <dbReference type="NCBI Taxonomy" id="13333"/>
    <lineage>
        <taxon>Eukaryota</taxon>
        <taxon>Viridiplantae</taxon>
        <taxon>Streptophyta</taxon>
        <taxon>Embryophyta</taxon>
        <taxon>Tracheophyta</taxon>
        <taxon>Spermatophyta</taxon>
        <taxon>Magnoliopsida</taxon>
        <taxon>Amborellales</taxon>
        <taxon>Amborellaceae</taxon>
        <taxon>Amborella</taxon>
    </lineage>
</organism>
<sequence length="142" mass="14786">MRVRAHVHLRRRAGGVWAGSGKRIYLPLRGHSEFGLRGSTCRLGGTRSLGQVRGSTCRLGGIRSLGRVRGSTCSLGGLSAEEAGKIEEGEGEGGKASWLGEGETGVQVAGRGSSKLKGLGGERSEQSTGAVGERLVSRLEEV</sequence>